<feature type="transmembrane region" description="Helical" evidence="2">
    <location>
        <begin position="103"/>
        <end position="127"/>
    </location>
</feature>
<keyword evidence="3" id="KW-1185">Reference proteome</keyword>
<evidence type="ECO:0000256" key="1">
    <source>
        <dbReference type="SAM" id="MobiDB-lite"/>
    </source>
</evidence>
<dbReference type="InterPro" id="IPR044804">
    <property type="entry name" value="Ribosomal_eL20z-like"/>
</dbReference>
<feature type="transmembrane region" description="Helical" evidence="2">
    <location>
        <begin position="139"/>
        <end position="158"/>
    </location>
</feature>
<feature type="region of interest" description="Disordered" evidence="1">
    <location>
        <begin position="1"/>
        <end position="34"/>
    </location>
</feature>
<dbReference type="GeneID" id="105043156"/>
<gene>
    <name evidence="4" type="primary">LOC105043156</name>
</gene>
<dbReference type="RefSeq" id="XP_010918896.1">
    <property type="nucleotide sequence ID" value="XM_010920594.3"/>
</dbReference>
<name>A0A6I9R1P4_ELAGV</name>
<protein>
    <submittedName>
        <fullName evidence="4">60S ribosomal protein L18a-like protein</fullName>
    </submittedName>
</protein>
<dbReference type="PANTHER" id="PTHR46631">
    <property type="entry name" value="60S RIBOSOMAL PROTEIN L18A-LIKE"/>
    <property type="match status" value="1"/>
</dbReference>
<accession>A0A6I9R1P4</accession>
<keyword evidence="2" id="KW-1133">Transmembrane helix</keyword>
<organism evidence="3 4">
    <name type="scientific">Elaeis guineensis var. tenera</name>
    <name type="common">Oil palm</name>
    <dbReference type="NCBI Taxonomy" id="51953"/>
    <lineage>
        <taxon>Eukaryota</taxon>
        <taxon>Viridiplantae</taxon>
        <taxon>Streptophyta</taxon>
        <taxon>Embryophyta</taxon>
        <taxon>Tracheophyta</taxon>
        <taxon>Spermatophyta</taxon>
        <taxon>Magnoliopsida</taxon>
        <taxon>Liliopsida</taxon>
        <taxon>Arecaceae</taxon>
        <taxon>Arecoideae</taxon>
        <taxon>Cocoseae</taxon>
        <taxon>Elaeidinae</taxon>
        <taxon>Elaeis</taxon>
    </lineage>
</organism>
<dbReference type="KEGG" id="egu:105043156"/>
<sequence length="164" mass="17215">MSEGDGKSRGIMGDHYGGGGGGGQPHQQQYGTFQGGAPGYPQPAIGYPQPAPPPGLAPPTYPPPYSTGPPYYSHGYQFVPGYATIAEGRPLIMPRLPCCGIGIGWFLFVVGFFLAAIPWYVGAFILLCVRIDYREKPGLIACTIAAILAAIAVLLGATKGTDVW</sequence>
<reference evidence="4" key="1">
    <citation type="submission" date="2025-08" db="UniProtKB">
        <authorList>
            <consortium name="RefSeq"/>
        </authorList>
    </citation>
    <scope>IDENTIFICATION</scope>
</reference>
<dbReference type="PANTHER" id="PTHR46631:SF4">
    <property type="entry name" value="OS06G0359400 PROTEIN"/>
    <property type="match status" value="1"/>
</dbReference>
<dbReference type="InParanoid" id="A0A6I9R1P4"/>
<evidence type="ECO:0000313" key="4">
    <source>
        <dbReference type="RefSeq" id="XP_010918896.1"/>
    </source>
</evidence>
<dbReference type="Proteomes" id="UP000504607">
    <property type="component" value="Chromosome 1"/>
</dbReference>
<feature type="compositionally biased region" description="Gly residues" evidence="1">
    <location>
        <begin position="15"/>
        <end position="24"/>
    </location>
</feature>
<evidence type="ECO:0000313" key="3">
    <source>
        <dbReference type="Proteomes" id="UP000504607"/>
    </source>
</evidence>
<dbReference type="AlphaFoldDB" id="A0A6I9R1P4"/>
<keyword evidence="2" id="KW-0812">Transmembrane</keyword>
<proteinExistence type="predicted"/>
<evidence type="ECO:0000256" key="2">
    <source>
        <dbReference type="SAM" id="Phobius"/>
    </source>
</evidence>
<keyword evidence="2" id="KW-0472">Membrane</keyword>
<dbReference type="OrthoDB" id="1304551at2759"/>
<dbReference type="FunCoup" id="A0A6I9R1P4">
    <property type="interactions" value="19"/>
</dbReference>